<evidence type="ECO:0000313" key="3">
    <source>
        <dbReference type="EMBL" id="ADD40770.1"/>
    </source>
</evidence>
<protein>
    <submittedName>
        <fullName evidence="3">Uncharacterized protein</fullName>
    </submittedName>
</protein>
<dbReference type="AlphaFoldDB" id="D3QA58"/>
<dbReference type="KEGG" id="sna:Snas_1060"/>
<dbReference type="STRING" id="446470.Snas_1060"/>
<sequence length="171" mass="17619">MSNNTEPHAEAGPPADETDENTNPPARTKLVAATILAVAALFGGAVVFGGLWLTGQWDGPSADDPAESVDGFLTALFTEHDAKDAASYTCASQSGDLGKVVDELDDAAAAAQFSWSKVTTVETDGSSAVVTAKVTHDVSGESAVWTFALVTGDPDDAWRVCGVITDDKSKS</sequence>
<evidence type="ECO:0000256" key="2">
    <source>
        <dbReference type="SAM" id="Phobius"/>
    </source>
</evidence>
<keyword evidence="2" id="KW-1133">Transmembrane helix</keyword>
<organism evidence="3 4">
    <name type="scientific">Stackebrandtia nassauensis (strain DSM 44728 / CIP 108903 / NRRL B-16338 / NBRC 102104 / LLR-40K-21)</name>
    <dbReference type="NCBI Taxonomy" id="446470"/>
    <lineage>
        <taxon>Bacteria</taxon>
        <taxon>Bacillati</taxon>
        <taxon>Actinomycetota</taxon>
        <taxon>Actinomycetes</taxon>
        <taxon>Glycomycetales</taxon>
        <taxon>Glycomycetaceae</taxon>
        <taxon>Stackebrandtia</taxon>
    </lineage>
</organism>
<feature type="transmembrane region" description="Helical" evidence="2">
    <location>
        <begin position="30"/>
        <end position="53"/>
    </location>
</feature>
<keyword evidence="4" id="KW-1185">Reference proteome</keyword>
<dbReference type="OrthoDB" id="5195835at2"/>
<evidence type="ECO:0000256" key="1">
    <source>
        <dbReference type="SAM" id="MobiDB-lite"/>
    </source>
</evidence>
<gene>
    <name evidence="3" type="ordered locus">Snas_1060</name>
</gene>
<dbReference type="eggNOG" id="ENOG5031X0K">
    <property type="taxonomic scope" value="Bacteria"/>
</dbReference>
<dbReference type="EMBL" id="CP001778">
    <property type="protein sequence ID" value="ADD40770.1"/>
    <property type="molecule type" value="Genomic_DNA"/>
</dbReference>
<dbReference type="RefSeq" id="WP_013016341.1">
    <property type="nucleotide sequence ID" value="NC_013947.1"/>
</dbReference>
<dbReference type="Proteomes" id="UP000000844">
    <property type="component" value="Chromosome"/>
</dbReference>
<proteinExistence type="predicted"/>
<keyword evidence="2" id="KW-0812">Transmembrane</keyword>
<keyword evidence="2" id="KW-0472">Membrane</keyword>
<reference evidence="3 4" key="1">
    <citation type="journal article" date="2009" name="Stand. Genomic Sci.">
        <title>Complete genome sequence of Stackebrandtia nassauensis type strain (LLR-40K-21).</title>
        <authorList>
            <person name="Munk C."/>
            <person name="Lapidus A."/>
            <person name="Copeland A."/>
            <person name="Jando M."/>
            <person name="Mayilraj S."/>
            <person name="Glavina Del Rio T."/>
            <person name="Nolan M."/>
            <person name="Chen F."/>
            <person name="Lucas S."/>
            <person name="Tice H."/>
            <person name="Cheng J.F."/>
            <person name="Han C."/>
            <person name="Detter J.C."/>
            <person name="Bruce D."/>
            <person name="Goodwin L."/>
            <person name="Chain P."/>
            <person name="Pitluck S."/>
            <person name="Goker M."/>
            <person name="Ovchinikova G."/>
            <person name="Pati A."/>
            <person name="Ivanova N."/>
            <person name="Mavromatis K."/>
            <person name="Chen A."/>
            <person name="Palaniappan K."/>
            <person name="Land M."/>
            <person name="Hauser L."/>
            <person name="Chang Y.J."/>
            <person name="Jeffries C.D."/>
            <person name="Bristow J."/>
            <person name="Eisen J.A."/>
            <person name="Markowitz V."/>
            <person name="Hugenholtz P."/>
            <person name="Kyrpides N.C."/>
            <person name="Klenk H.P."/>
        </authorList>
    </citation>
    <scope>NUCLEOTIDE SEQUENCE [LARGE SCALE GENOMIC DNA]</scope>
    <source>
        <strain evidence="4">DSM 44728 / CIP 108903 / NRRL B-16338 / NBRC 102104 / LLR-40K-21</strain>
    </source>
</reference>
<feature type="region of interest" description="Disordered" evidence="1">
    <location>
        <begin position="1"/>
        <end position="25"/>
    </location>
</feature>
<accession>D3QA58</accession>
<evidence type="ECO:0000313" key="4">
    <source>
        <dbReference type="Proteomes" id="UP000000844"/>
    </source>
</evidence>
<dbReference type="HOGENOM" id="CLU_1561932_0_0_11"/>
<name>D3QA58_STANL</name>